<evidence type="ECO:0000313" key="1">
    <source>
        <dbReference type="EMBL" id="MEV4925105.1"/>
    </source>
</evidence>
<gene>
    <name evidence="1" type="ORF">AB0L03_20095</name>
</gene>
<name>A0ABV3IXB8_9ACTN</name>
<keyword evidence="2" id="KW-1185">Reference proteome</keyword>
<dbReference type="EMBL" id="JBFASG010000019">
    <property type="protein sequence ID" value="MEV4925105.1"/>
    <property type="molecule type" value="Genomic_DNA"/>
</dbReference>
<accession>A0ABV3IXB8</accession>
<protein>
    <submittedName>
        <fullName evidence="1">Uncharacterized protein</fullName>
    </submittedName>
</protein>
<reference evidence="1 2" key="1">
    <citation type="submission" date="2024-06" db="EMBL/GenBank/DDBJ databases">
        <title>The Natural Products Discovery Center: Release of the First 8490 Sequenced Strains for Exploring Actinobacteria Biosynthetic Diversity.</title>
        <authorList>
            <person name="Kalkreuter E."/>
            <person name="Kautsar S.A."/>
            <person name="Yang D."/>
            <person name="Bader C.D."/>
            <person name="Teijaro C.N."/>
            <person name="Fluegel L."/>
            <person name="Davis C.M."/>
            <person name="Simpson J.R."/>
            <person name="Lauterbach L."/>
            <person name="Steele A.D."/>
            <person name="Gui C."/>
            <person name="Meng S."/>
            <person name="Li G."/>
            <person name="Viehrig K."/>
            <person name="Ye F."/>
            <person name="Su P."/>
            <person name="Kiefer A.F."/>
            <person name="Nichols A."/>
            <person name="Cepeda A.J."/>
            <person name="Yan W."/>
            <person name="Fan B."/>
            <person name="Jiang Y."/>
            <person name="Adhikari A."/>
            <person name="Zheng C.-J."/>
            <person name="Schuster L."/>
            <person name="Cowan T.M."/>
            <person name="Smanski M.J."/>
            <person name="Chevrette M.G."/>
            <person name="De Carvalho L.P.S."/>
            <person name="Shen B."/>
        </authorList>
    </citation>
    <scope>NUCLEOTIDE SEQUENCE [LARGE SCALE GENOMIC DNA]</scope>
    <source>
        <strain evidence="1 2">NPDC053791</strain>
    </source>
</reference>
<dbReference type="RefSeq" id="WP_366088933.1">
    <property type="nucleotide sequence ID" value="NZ_JBFASG010000019.1"/>
</dbReference>
<evidence type="ECO:0000313" key="2">
    <source>
        <dbReference type="Proteomes" id="UP001552479"/>
    </source>
</evidence>
<comment type="caution">
    <text evidence="1">The sequence shown here is derived from an EMBL/GenBank/DDBJ whole genome shotgun (WGS) entry which is preliminary data.</text>
</comment>
<sequence length="257" mass="29643">MFRTLQRIIPPIIVLILATLGALDIQLPGLKYSDTQLISAMLALIAIDAFVDRVDSSRAVERELGKIHQRLTVSDSSGIRFAQRIEQEKIEDLIGSARKTLWIAGPSNDGIVQRLEEIRDRLQHGVQVRILMVDPTDELIEWYGRHAVGPTYRLSDPAGRTRAKVRLEDNRDRLIELKDVVGGTYEMRVLERIMWFGFIVIDAGERDQRMDVQVYMYKRSADTAPILRLNSSSDAKWWQIFMEQYELYWAEARNVVE</sequence>
<dbReference type="Proteomes" id="UP001552479">
    <property type="component" value="Unassembled WGS sequence"/>
</dbReference>
<organism evidence="1 2">
    <name type="scientific">Streptomyces roseoverticillatus</name>
    <dbReference type="NCBI Taxonomy" id="66429"/>
    <lineage>
        <taxon>Bacteria</taxon>
        <taxon>Bacillati</taxon>
        <taxon>Actinomycetota</taxon>
        <taxon>Actinomycetes</taxon>
        <taxon>Kitasatosporales</taxon>
        <taxon>Streptomycetaceae</taxon>
        <taxon>Streptomyces</taxon>
    </lineage>
</organism>
<proteinExistence type="predicted"/>